<protein>
    <submittedName>
        <fullName evidence="2">Condensation domain-containing protein</fullName>
    </submittedName>
</protein>
<dbReference type="InterPro" id="IPR023213">
    <property type="entry name" value="CAT-like_dom_sf"/>
</dbReference>
<feature type="region of interest" description="Disordered" evidence="1">
    <location>
        <begin position="461"/>
        <end position="495"/>
    </location>
</feature>
<organism evidence="2 3">
    <name type="scientific">Cellulosimicrobium aquatile</name>
    <dbReference type="NCBI Taxonomy" id="1612203"/>
    <lineage>
        <taxon>Bacteria</taxon>
        <taxon>Bacillati</taxon>
        <taxon>Actinomycetota</taxon>
        <taxon>Actinomycetes</taxon>
        <taxon>Micrococcales</taxon>
        <taxon>Promicromonosporaceae</taxon>
        <taxon>Cellulosimicrobium</taxon>
    </lineage>
</organism>
<name>A0A1N6WBH9_9MICO</name>
<dbReference type="EMBL" id="FTMI01000010">
    <property type="protein sequence ID" value="SIQ87316.1"/>
    <property type="molecule type" value="Genomic_DNA"/>
</dbReference>
<dbReference type="Gene3D" id="3.30.559.30">
    <property type="entry name" value="Nonribosomal peptide synthetase, condensation domain"/>
    <property type="match status" value="1"/>
</dbReference>
<sequence>MRVVHRVEVRGSAGEGPATWGQTAIRRALVALAPQDHQFNLVWGGPLDRPLPTAAAVEVVRALVERHDSLRTRIHARGDGFAQELCGAGTVEVVEERVDDLAAVAVRGARMRHELWGRAFDYAADLPVRAGLVTVDGAVHHTVLVVAHTALDGWGLPVLDADLTALAAGSAPPERAAWTPLDEAAWQTSHDGRRHDAAARARTLRTMRAAPVVVFPRGSADAEGPDGGDADRGSTVRKGTGGVGEEAGGAGEAVAAARPRYRQTVLRSLRLVPAAERVAARWRTSTSGVLLAASCRALAAAAGRDDLALQVMVSNRFRPALADAVVTTAMEGLLHVDGLDAPFEEVGPRVWRAAMTAYRSAYYDKDLLRREAAADPTTAHDGTCWYNDRRGTGPDRTLRARPTRSRRLACADASDEQGGVTLTLHLVDAPDGGVDVVLTADAARLDDATAASVVRDVERTVLTASRAPTPSSPRRGPRPTRLTGAARATPARRAV</sequence>
<evidence type="ECO:0000256" key="1">
    <source>
        <dbReference type="SAM" id="MobiDB-lite"/>
    </source>
</evidence>
<accession>A0A1N6WBH9</accession>
<feature type="region of interest" description="Disordered" evidence="1">
    <location>
        <begin position="217"/>
        <end position="252"/>
    </location>
</feature>
<dbReference type="Gene3D" id="3.30.559.10">
    <property type="entry name" value="Chloramphenicol acetyltransferase-like domain"/>
    <property type="match status" value="1"/>
</dbReference>
<feature type="compositionally biased region" description="Gly residues" evidence="1">
    <location>
        <begin position="239"/>
        <end position="251"/>
    </location>
</feature>
<evidence type="ECO:0000313" key="2">
    <source>
        <dbReference type="EMBL" id="SIQ87316.1"/>
    </source>
</evidence>
<proteinExistence type="predicted"/>
<dbReference type="Proteomes" id="UP000186235">
    <property type="component" value="Unassembled WGS sequence"/>
</dbReference>
<dbReference type="RefSeq" id="WP_143311220.1">
    <property type="nucleotide sequence ID" value="NZ_FTMI01000010.1"/>
</dbReference>
<evidence type="ECO:0000313" key="3">
    <source>
        <dbReference type="Proteomes" id="UP000186235"/>
    </source>
</evidence>
<dbReference type="SUPFAM" id="SSF52777">
    <property type="entry name" value="CoA-dependent acyltransferases"/>
    <property type="match status" value="2"/>
</dbReference>
<feature type="compositionally biased region" description="Low complexity" evidence="1">
    <location>
        <begin position="462"/>
        <end position="495"/>
    </location>
</feature>
<keyword evidence="3" id="KW-1185">Reference proteome</keyword>
<gene>
    <name evidence="2" type="ORF">SAMN05518682_0019</name>
</gene>
<dbReference type="AlphaFoldDB" id="A0A1N6WBH9"/>
<reference evidence="3" key="1">
    <citation type="submission" date="2017-01" db="EMBL/GenBank/DDBJ databases">
        <authorList>
            <person name="Varghese N."/>
            <person name="Submissions S."/>
        </authorList>
    </citation>
    <scope>NUCLEOTIDE SEQUENCE [LARGE SCALE GENOMIC DNA]</scope>
    <source>
        <strain evidence="3">3bp</strain>
    </source>
</reference>